<dbReference type="GO" id="GO:0006895">
    <property type="term" value="P:Golgi to endosome transport"/>
    <property type="evidence" value="ECO:0007669"/>
    <property type="project" value="TreeGrafter"/>
</dbReference>
<keyword evidence="11" id="KW-1185">Reference proteome</keyword>
<evidence type="ECO:0000256" key="5">
    <source>
        <dbReference type="ARBA" id="ARBA00022927"/>
    </source>
</evidence>
<evidence type="ECO:0000256" key="4">
    <source>
        <dbReference type="ARBA" id="ARBA00022692"/>
    </source>
</evidence>
<comment type="similarity">
    <text evidence="2">Belongs to the SYS1 family.</text>
</comment>
<feature type="transmembrane region" description="Helical" evidence="9">
    <location>
        <begin position="43"/>
        <end position="61"/>
    </location>
</feature>
<evidence type="ECO:0000256" key="3">
    <source>
        <dbReference type="ARBA" id="ARBA00022448"/>
    </source>
</evidence>
<comment type="subcellular location">
    <subcellularLocation>
        <location evidence="1">Golgi apparatus membrane</location>
        <topology evidence="1">Multi-pass membrane protein</topology>
    </subcellularLocation>
</comment>
<keyword evidence="8 9" id="KW-0472">Membrane</keyword>
<evidence type="ECO:0000256" key="2">
    <source>
        <dbReference type="ARBA" id="ARBA00008160"/>
    </source>
</evidence>
<dbReference type="OrthoDB" id="542931at2759"/>
<sequence>MPPAARLSLPSRRPPSFSLAPAQFRVQGWDPVLIISQIVAFQALHYLALALVLPVFLSLFASPDLLAYEGGPSSLALVMDWRAFTGRTVSSIPATRTLQPGLAGLAAATGGVAAEAKVDAAELARGVVRVMEWDSARGWAVALGWVSASMIDISYLYYLIRRPTHILDFSLTLVFNHLILTTYYAHAFPTAFFFWFVLATSTIAQIVLAEQLCVKREMRDGFSVADMTPQIGERARMDSDLELGQVKTGGGEYERVPGEER</sequence>
<evidence type="ECO:0000256" key="1">
    <source>
        <dbReference type="ARBA" id="ARBA00004653"/>
    </source>
</evidence>
<dbReference type="GO" id="GO:0005802">
    <property type="term" value="C:trans-Golgi network"/>
    <property type="evidence" value="ECO:0007669"/>
    <property type="project" value="TreeGrafter"/>
</dbReference>
<reference evidence="11" key="1">
    <citation type="submission" date="2015-02" db="EMBL/GenBank/DDBJ databases">
        <authorList>
            <person name="Gon?alves P."/>
        </authorList>
    </citation>
    <scope>NUCLEOTIDE SEQUENCE [LARGE SCALE GENOMIC DNA]</scope>
</reference>
<evidence type="ECO:0000256" key="9">
    <source>
        <dbReference type="SAM" id="Phobius"/>
    </source>
</evidence>
<evidence type="ECO:0000256" key="6">
    <source>
        <dbReference type="ARBA" id="ARBA00022989"/>
    </source>
</evidence>
<feature type="transmembrane region" description="Helical" evidence="9">
    <location>
        <begin position="139"/>
        <end position="159"/>
    </location>
</feature>
<dbReference type="Pfam" id="PF09801">
    <property type="entry name" value="SYS1"/>
    <property type="match status" value="2"/>
</dbReference>
<proteinExistence type="inferred from homology"/>
<keyword evidence="3" id="KW-0813">Transport</keyword>
<accession>A0A0D6ENA2</accession>
<dbReference type="AlphaFoldDB" id="A0A0D6ENA2"/>
<keyword evidence="4 9" id="KW-0812">Transmembrane</keyword>
<keyword evidence="6 9" id="KW-1133">Transmembrane helix</keyword>
<dbReference type="Proteomes" id="UP000243876">
    <property type="component" value="Unassembled WGS sequence"/>
</dbReference>
<evidence type="ECO:0000313" key="10">
    <source>
        <dbReference type="EMBL" id="CEQ41188.1"/>
    </source>
</evidence>
<name>A0A0D6ENA2_SPOSA</name>
<feature type="transmembrane region" description="Helical" evidence="9">
    <location>
        <begin position="192"/>
        <end position="209"/>
    </location>
</feature>
<protein>
    <submittedName>
        <fullName evidence="10">SPOSA6832_02898-mRNA-1:cds</fullName>
    </submittedName>
</protein>
<dbReference type="GO" id="GO:0034067">
    <property type="term" value="P:protein localization to Golgi apparatus"/>
    <property type="evidence" value="ECO:0007669"/>
    <property type="project" value="TreeGrafter"/>
</dbReference>
<dbReference type="GO" id="GO:0005829">
    <property type="term" value="C:cytosol"/>
    <property type="evidence" value="ECO:0007669"/>
    <property type="project" value="GOC"/>
</dbReference>
<dbReference type="GO" id="GO:0000139">
    <property type="term" value="C:Golgi membrane"/>
    <property type="evidence" value="ECO:0007669"/>
    <property type="project" value="UniProtKB-SubCell"/>
</dbReference>
<keyword evidence="7" id="KW-0333">Golgi apparatus</keyword>
<evidence type="ECO:0000256" key="7">
    <source>
        <dbReference type="ARBA" id="ARBA00023034"/>
    </source>
</evidence>
<dbReference type="PANTHER" id="PTHR12952:SF0">
    <property type="entry name" value="PROTEIN SYS1 HOMOLOG"/>
    <property type="match status" value="1"/>
</dbReference>
<keyword evidence="5" id="KW-0653">Protein transport</keyword>
<gene>
    <name evidence="10" type="primary">SPOSA6832_02898</name>
</gene>
<evidence type="ECO:0000256" key="8">
    <source>
        <dbReference type="ARBA" id="ARBA00023136"/>
    </source>
</evidence>
<organism evidence="10 11">
    <name type="scientific">Sporidiobolus salmonicolor</name>
    <name type="common">Yeast-like fungus</name>
    <name type="synonym">Sporobolomyces salmonicolor</name>
    <dbReference type="NCBI Taxonomy" id="5005"/>
    <lineage>
        <taxon>Eukaryota</taxon>
        <taxon>Fungi</taxon>
        <taxon>Dikarya</taxon>
        <taxon>Basidiomycota</taxon>
        <taxon>Pucciniomycotina</taxon>
        <taxon>Microbotryomycetes</taxon>
        <taxon>Sporidiobolales</taxon>
        <taxon>Sporidiobolaceae</taxon>
        <taxon>Sporobolomyces</taxon>
    </lineage>
</organism>
<dbReference type="GO" id="GO:0043001">
    <property type="term" value="P:Golgi to plasma membrane protein transport"/>
    <property type="evidence" value="ECO:0007669"/>
    <property type="project" value="TreeGrafter"/>
</dbReference>
<evidence type="ECO:0000313" key="11">
    <source>
        <dbReference type="Proteomes" id="UP000243876"/>
    </source>
</evidence>
<dbReference type="PANTHER" id="PTHR12952">
    <property type="entry name" value="SYS1"/>
    <property type="match status" value="1"/>
</dbReference>
<dbReference type="InterPro" id="IPR019185">
    <property type="entry name" value="Integral_membrane_SYS1-rel"/>
</dbReference>
<dbReference type="EMBL" id="CENE01000012">
    <property type="protein sequence ID" value="CEQ41188.1"/>
    <property type="molecule type" value="Genomic_DNA"/>
</dbReference>